<dbReference type="CDD" id="cd03344">
    <property type="entry name" value="GroEL"/>
    <property type="match status" value="1"/>
</dbReference>
<dbReference type="NCBIfam" id="NF000592">
    <property type="entry name" value="PRK00013.1"/>
    <property type="match status" value="1"/>
</dbReference>
<name>A0A859IQE7_9CNID</name>
<dbReference type="InterPro" id="IPR002423">
    <property type="entry name" value="Cpn60/GroEL/TCP-1"/>
</dbReference>
<evidence type="ECO:0000256" key="2">
    <source>
        <dbReference type="ARBA" id="ARBA00022741"/>
    </source>
</evidence>
<dbReference type="Gene3D" id="3.30.260.10">
    <property type="entry name" value="TCP-1-like chaperonin intermediate domain"/>
    <property type="match status" value="1"/>
</dbReference>
<dbReference type="InterPro" id="IPR001844">
    <property type="entry name" value="Cpn60/GroEL"/>
</dbReference>
<dbReference type="NCBIfam" id="TIGR02348">
    <property type="entry name" value="GroEL"/>
    <property type="match status" value="1"/>
</dbReference>
<dbReference type="InterPro" id="IPR027413">
    <property type="entry name" value="GROEL-like_equatorial_sf"/>
</dbReference>
<dbReference type="EMBL" id="MN056857">
    <property type="protein sequence ID" value="QKY88641.1"/>
    <property type="molecule type" value="mRNA"/>
</dbReference>
<dbReference type="AlphaFoldDB" id="A0A859IQE7"/>
<dbReference type="GO" id="GO:0005524">
    <property type="term" value="F:ATP binding"/>
    <property type="evidence" value="ECO:0007669"/>
    <property type="project" value="UniProtKB-KW"/>
</dbReference>
<dbReference type="Gene3D" id="3.50.7.10">
    <property type="entry name" value="GroEL"/>
    <property type="match status" value="1"/>
</dbReference>
<proteinExistence type="evidence at transcript level"/>
<dbReference type="GO" id="GO:0042026">
    <property type="term" value="P:protein refolding"/>
    <property type="evidence" value="ECO:0007669"/>
    <property type="project" value="InterPro"/>
</dbReference>
<keyword evidence="3" id="KW-0067">ATP-binding</keyword>
<sequence length="575" mass="61505">MYRISNVIKNLNKSALRSLSSSKSAFGPKEVVFGDDARAKVLKGIDLLTDAVSLTLGPKGRNVIIEQSYGDPKITKDGATVAKSIEFKDKLMNIGAKMITSVANKANEEAGDGTTTATVLARAIAKECHRKINRSANPTEIRKGIMAAVNEVVHELKKISVKITDDKICNVGTISANGDKKIGELIASAIAKVTRQGVITVKDGKGMNDELEVIEGLKFDRGYISPYFINIPKGQKVEFRESLVLFTNKKISSAHEILPALEFANQQRAPLIIVAEDVDGEALTTLVLNRIKVGLQVCAVKAPGFGDNRINTLSDMAIATGGKLFGEEGSESKIENLVLNDFGRVGEVVITKDDTLFLNGHGNKSDIADRCDLLRHEISETKSEYEKEKLQERLARLSTGVAVIKVGGSSEVEVQEKKDRVTDALNATKAAIEEGIVPGGGVALLRCLHVLNKIPTENRDQADGVEIIKSALKKPCYTIASNAGLDASVIVEKVLSMNGNQGFDAHKAEYCDMIESGIIDPTKVVRTALTDAAGVASLFATSDCVVYELPKEDTPAAGNPMAGMGGMGGMGGMDY</sequence>
<evidence type="ECO:0000313" key="6">
    <source>
        <dbReference type="EMBL" id="QKY88641.1"/>
    </source>
</evidence>
<dbReference type="NCBIfam" id="NF009488">
    <property type="entry name" value="PRK12850.1"/>
    <property type="match status" value="1"/>
</dbReference>
<dbReference type="SUPFAM" id="SSF52029">
    <property type="entry name" value="GroEL apical domain-like"/>
    <property type="match status" value="1"/>
</dbReference>
<comment type="similarity">
    <text evidence="1 5">Belongs to the chaperonin (HSP60) family.</text>
</comment>
<dbReference type="FunFam" id="3.50.7.10:FF:000001">
    <property type="entry name" value="60 kDa chaperonin"/>
    <property type="match status" value="1"/>
</dbReference>
<dbReference type="InterPro" id="IPR027410">
    <property type="entry name" value="TCP-1-like_intermed_sf"/>
</dbReference>
<protein>
    <submittedName>
        <fullName evidence="6">Hsp 60</fullName>
    </submittedName>
</protein>
<keyword evidence="2" id="KW-0547">Nucleotide-binding</keyword>
<accession>A0A859IQE7</accession>
<dbReference type="InterPro" id="IPR027409">
    <property type="entry name" value="GroEL-like_apical_dom_sf"/>
</dbReference>
<dbReference type="Gene3D" id="1.10.560.10">
    <property type="entry name" value="GroEL-like equatorial domain"/>
    <property type="match status" value="1"/>
</dbReference>
<evidence type="ECO:0000256" key="3">
    <source>
        <dbReference type="ARBA" id="ARBA00022840"/>
    </source>
</evidence>
<keyword evidence="4" id="KW-0143">Chaperone</keyword>
<dbReference type="NCBIfam" id="NF009487">
    <property type="entry name" value="PRK12849.1"/>
    <property type="match status" value="1"/>
</dbReference>
<dbReference type="SMR" id="A0A859IQE7"/>
<evidence type="ECO:0000256" key="5">
    <source>
        <dbReference type="RuleBase" id="RU000418"/>
    </source>
</evidence>
<dbReference type="NCBIfam" id="NF009489">
    <property type="entry name" value="PRK12851.1"/>
    <property type="match status" value="1"/>
</dbReference>
<dbReference type="PROSITE" id="PS00296">
    <property type="entry name" value="CHAPERONINS_CPN60"/>
    <property type="match status" value="1"/>
</dbReference>
<dbReference type="Pfam" id="PF00118">
    <property type="entry name" value="Cpn60_TCP1"/>
    <property type="match status" value="1"/>
</dbReference>
<reference evidence="6" key="1">
    <citation type="submission" date="2019-06" db="EMBL/GenBank/DDBJ databases">
        <title>De novo transcriptome assembly of the myxozoan parasite Tetracapsuloides bryosalmonae: A two-host sequencing approach to uncover specific expression profiles.</title>
        <authorList>
            <person name="Faber M."/>
            <person name="Yoon S."/>
            <person name="Shaw S."/>
            <person name="de Paiva Alves E."/>
            <person name="Okamura B."/>
            <person name="Hartikainen H."/>
            <person name="Secombes C.J."/>
            <person name="Holland J.W."/>
        </authorList>
    </citation>
    <scope>NUCLEOTIDE SEQUENCE</scope>
    <source>
        <tissue evidence="6">Spore sac</tissue>
    </source>
</reference>
<dbReference type="PANTHER" id="PTHR45633">
    <property type="entry name" value="60 KDA HEAT SHOCK PROTEIN, MITOCHONDRIAL"/>
    <property type="match status" value="1"/>
</dbReference>
<organism evidence="6">
    <name type="scientific">Tetracapsuloides bryosalmonae</name>
    <dbReference type="NCBI Taxonomy" id="271932"/>
    <lineage>
        <taxon>Eukaryota</taxon>
        <taxon>Metazoa</taxon>
        <taxon>Cnidaria</taxon>
        <taxon>Myxozoa</taxon>
        <taxon>Malacosporea</taxon>
        <taxon>Malacovalvulida</taxon>
        <taxon>Saccosporidae</taxon>
        <taxon>Tetracapsuloides</taxon>
    </lineage>
</organism>
<evidence type="ECO:0000256" key="4">
    <source>
        <dbReference type="ARBA" id="ARBA00023186"/>
    </source>
</evidence>
<dbReference type="SUPFAM" id="SSF54849">
    <property type="entry name" value="GroEL-intermediate domain like"/>
    <property type="match status" value="1"/>
</dbReference>
<dbReference type="PRINTS" id="PR00298">
    <property type="entry name" value="CHAPERONIN60"/>
</dbReference>
<evidence type="ECO:0000256" key="1">
    <source>
        <dbReference type="ARBA" id="ARBA00006607"/>
    </source>
</evidence>
<dbReference type="SUPFAM" id="SSF48592">
    <property type="entry name" value="GroEL equatorial domain-like"/>
    <property type="match status" value="1"/>
</dbReference>
<dbReference type="GO" id="GO:0140662">
    <property type="term" value="F:ATP-dependent protein folding chaperone"/>
    <property type="evidence" value="ECO:0007669"/>
    <property type="project" value="InterPro"/>
</dbReference>
<dbReference type="InterPro" id="IPR018370">
    <property type="entry name" value="Chaperonin_Cpn60_CS"/>
</dbReference>